<sequence>MASHRKITISKLAKILGISRPTLIKHLKEHGVLYKFTDLNRSELDALVKSFRAAKPDSGLRYLIGFLRRHGLRVQRRRVYSSARRTDGLGRILRQRRIIKRQDYRVSRPHAVWHRRAPQADSLGLCDSWFYRRLLPNYYGAACKYK</sequence>
<evidence type="ECO:0000313" key="2">
    <source>
        <dbReference type="Proteomes" id="UP001215598"/>
    </source>
</evidence>
<dbReference type="GO" id="GO:0003677">
    <property type="term" value="F:DNA binding"/>
    <property type="evidence" value="ECO:0007669"/>
    <property type="project" value="InterPro"/>
</dbReference>
<organism evidence="1 2">
    <name type="scientific">Mycena metata</name>
    <dbReference type="NCBI Taxonomy" id="1033252"/>
    <lineage>
        <taxon>Eukaryota</taxon>
        <taxon>Fungi</taxon>
        <taxon>Dikarya</taxon>
        <taxon>Basidiomycota</taxon>
        <taxon>Agaricomycotina</taxon>
        <taxon>Agaricomycetes</taxon>
        <taxon>Agaricomycetidae</taxon>
        <taxon>Agaricales</taxon>
        <taxon>Marasmiineae</taxon>
        <taxon>Mycenaceae</taxon>
        <taxon>Mycena</taxon>
    </lineage>
</organism>
<reference evidence="1" key="1">
    <citation type="submission" date="2023-03" db="EMBL/GenBank/DDBJ databases">
        <title>Massive genome expansion in bonnet fungi (Mycena s.s.) driven by repeated elements and novel gene families across ecological guilds.</title>
        <authorList>
            <consortium name="Lawrence Berkeley National Laboratory"/>
            <person name="Harder C.B."/>
            <person name="Miyauchi S."/>
            <person name="Viragh M."/>
            <person name="Kuo A."/>
            <person name="Thoen E."/>
            <person name="Andreopoulos B."/>
            <person name="Lu D."/>
            <person name="Skrede I."/>
            <person name="Drula E."/>
            <person name="Henrissat B."/>
            <person name="Morin E."/>
            <person name="Kohler A."/>
            <person name="Barry K."/>
            <person name="LaButti K."/>
            <person name="Morin E."/>
            <person name="Salamov A."/>
            <person name="Lipzen A."/>
            <person name="Mereny Z."/>
            <person name="Hegedus B."/>
            <person name="Baldrian P."/>
            <person name="Stursova M."/>
            <person name="Weitz H."/>
            <person name="Taylor A."/>
            <person name="Grigoriev I.V."/>
            <person name="Nagy L.G."/>
            <person name="Martin F."/>
            <person name="Kauserud H."/>
        </authorList>
    </citation>
    <scope>NUCLEOTIDE SEQUENCE</scope>
    <source>
        <strain evidence="1">CBHHK182m</strain>
    </source>
</reference>
<dbReference type="Proteomes" id="UP001215598">
    <property type="component" value="Unassembled WGS sequence"/>
</dbReference>
<dbReference type="PANTHER" id="PTHR46791:SF5">
    <property type="entry name" value="CLR5 DOMAIN-CONTAINING PROTEIN-RELATED"/>
    <property type="match status" value="1"/>
</dbReference>
<gene>
    <name evidence="1" type="ORF">B0H16DRAFT_1560153</name>
</gene>
<accession>A0AAD7N4J8</accession>
<protein>
    <submittedName>
        <fullName evidence="1">Uncharacterized protein</fullName>
    </submittedName>
</protein>
<proteinExistence type="predicted"/>
<keyword evidence="2" id="KW-1185">Reference proteome</keyword>
<comment type="caution">
    <text evidence="1">The sequence shown here is derived from an EMBL/GenBank/DDBJ whole genome shotgun (WGS) entry which is preliminary data.</text>
</comment>
<evidence type="ECO:0000313" key="1">
    <source>
        <dbReference type="EMBL" id="KAJ7744082.1"/>
    </source>
</evidence>
<dbReference type="EMBL" id="JARKIB010000088">
    <property type="protein sequence ID" value="KAJ7744082.1"/>
    <property type="molecule type" value="Genomic_DNA"/>
</dbReference>
<dbReference type="PANTHER" id="PTHR46791">
    <property type="entry name" value="EXPRESSED PROTEIN"/>
    <property type="match status" value="1"/>
</dbReference>
<name>A0AAD7N4J8_9AGAR</name>
<dbReference type="AlphaFoldDB" id="A0AAD7N4J8"/>